<dbReference type="PANTHER" id="PTHR23345">
    <property type="entry name" value="VITELLOGENIN-RELATED"/>
    <property type="match status" value="1"/>
</dbReference>
<dbReference type="KEGG" id="dci:103518760"/>
<dbReference type="SUPFAM" id="SSF48431">
    <property type="entry name" value="Lipovitellin-phosvitin complex, superhelical domain"/>
    <property type="match status" value="1"/>
</dbReference>
<dbReference type="GeneID" id="103518760"/>
<evidence type="ECO:0000313" key="5">
    <source>
        <dbReference type="RefSeq" id="XP_026686278.1"/>
    </source>
</evidence>
<dbReference type="PANTHER" id="PTHR23345:SF36">
    <property type="entry name" value="APOLIPOPHORINS"/>
    <property type="match status" value="1"/>
</dbReference>
<keyword evidence="1" id="KW-0732">Signal</keyword>
<name>A0A3Q0JGS1_DIACI</name>
<dbReference type="AlphaFoldDB" id="A0A3Q0JGS1"/>
<dbReference type="SMART" id="SM00638">
    <property type="entry name" value="LPD_N"/>
    <property type="match status" value="1"/>
</dbReference>
<evidence type="ECO:0000256" key="1">
    <source>
        <dbReference type="ARBA" id="ARBA00022729"/>
    </source>
</evidence>
<sequence length="367" mass="39469">MDKKCTLGCHGSQSVFKYAEGEVYKYDLRGSSITSVPGAKGDTATMSLDASVEVQAGPQCTFTLKVTKAVITGADGKQFNTPKEVTQYPVQFSTSGSKVFNELCVNDEDTKASLNIKRGIISHFQSSVLKESGTAVFHETDFLGACSTNFNFDKEGNSVVVTKTRDLSSCAYREDLNLAFLSTPYYVQSDLQSSPLLYPTYDSEQKFENGVLKESDVSETYIYRPLASPESGAKVKVHSKLSLVSHAKGSVSDAGCTTPRSLIFEAAHISSGPATVDTLIKSVQSVVDHVEPSVLFDGANKFNDFVGIVKQAKKEDLAKAWSILKSGGGVKSPKTAKTVFLDALFRAGTGDAITVAVDLIKSKDIPR</sequence>
<dbReference type="RefSeq" id="XP_026686278.1">
    <property type="nucleotide sequence ID" value="XM_026830477.1"/>
</dbReference>
<evidence type="ECO:0000313" key="4">
    <source>
        <dbReference type="Proteomes" id="UP000079169"/>
    </source>
</evidence>
<comment type="caution">
    <text evidence="2">Lacks conserved residue(s) required for the propagation of feature annotation.</text>
</comment>
<dbReference type="Pfam" id="PF01347">
    <property type="entry name" value="Vitellogenin_N"/>
    <property type="match status" value="1"/>
</dbReference>
<proteinExistence type="predicted"/>
<dbReference type="PROSITE" id="PS51211">
    <property type="entry name" value="VITELLOGENIN"/>
    <property type="match status" value="1"/>
</dbReference>
<keyword evidence="4" id="KW-1185">Reference proteome</keyword>
<reference evidence="5" key="1">
    <citation type="submission" date="2025-08" db="UniProtKB">
        <authorList>
            <consortium name="RefSeq"/>
        </authorList>
    </citation>
    <scope>IDENTIFICATION</scope>
</reference>
<dbReference type="Proteomes" id="UP000079169">
    <property type="component" value="Unplaced"/>
</dbReference>
<feature type="non-terminal residue" evidence="5">
    <location>
        <position position="367"/>
    </location>
</feature>
<dbReference type="STRING" id="121845.A0A3Q0JGS1"/>
<dbReference type="InterPro" id="IPR015819">
    <property type="entry name" value="Lipid_transp_b-sht_shell"/>
</dbReference>
<dbReference type="Gene3D" id="1.25.10.20">
    <property type="entry name" value="Vitellinogen, superhelical"/>
    <property type="match status" value="1"/>
</dbReference>
<protein>
    <submittedName>
        <fullName evidence="5">Apolipophorins</fullName>
    </submittedName>
</protein>
<dbReference type="InterPro" id="IPR011030">
    <property type="entry name" value="Lipovitellin_superhlx_dom"/>
</dbReference>
<evidence type="ECO:0000256" key="2">
    <source>
        <dbReference type="PROSITE-ProRule" id="PRU00557"/>
    </source>
</evidence>
<accession>A0A3Q0JGS1</accession>
<dbReference type="GO" id="GO:0005319">
    <property type="term" value="F:lipid transporter activity"/>
    <property type="evidence" value="ECO:0007669"/>
    <property type="project" value="InterPro"/>
</dbReference>
<organism evidence="4 5">
    <name type="scientific">Diaphorina citri</name>
    <name type="common">Asian citrus psyllid</name>
    <dbReference type="NCBI Taxonomy" id="121845"/>
    <lineage>
        <taxon>Eukaryota</taxon>
        <taxon>Metazoa</taxon>
        <taxon>Ecdysozoa</taxon>
        <taxon>Arthropoda</taxon>
        <taxon>Hexapoda</taxon>
        <taxon>Insecta</taxon>
        <taxon>Pterygota</taxon>
        <taxon>Neoptera</taxon>
        <taxon>Paraneoptera</taxon>
        <taxon>Hemiptera</taxon>
        <taxon>Sternorrhyncha</taxon>
        <taxon>Psylloidea</taxon>
        <taxon>Psyllidae</taxon>
        <taxon>Diaphorininae</taxon>
        <taxon>Diaphorina</taxon>
    </lineage>
</organism>
<dbReference type="InterPro" id="IPR001747">
    <property type="entry name" value="Vitellogenin_N"/>
</dbReference>
<dbReference type="SUPFAM" id="SSF56968">
    <property type="entry name" value="Lipovitellin-phosvitin complex, beta-sheet shell regions"/>
    <property type="match status" value="1"/>
</dbReference>
<evidence type="ECO:0000259" key="3">
    <source>
        <dbReference type="PROSITE" id="PS51211"/>
    </source>
</evidence>
<dbReference type="InterPro" id="IPR015816">
    <property type="entry name" value="Vitellinogen_b-sht_N"/>
</dbReference>
<dbReference type="InterPro" id="IPR050733">
    <property type="entry name" value="Vitellogenin/Apolipophorin"/>
</dbReference>
<dbReference type="Gene3D" id="2.30.230.10">
    <property type="entry name" value="Lipovitellin, beta-sheet shell regions, chain A"/>
    <property type="match status" value="1"/>
</dbReference>
<dbReference type="PaxDb" id="121845-A0A3Q0JGS1"/>
<feature type="domain" description="Vitellogenin" evidence="3">
    <location>
        <begin position="18"/>
        <end position="367"/>
    </location>
</feature>
<gene>
    <name evidence="5" type="primary">LOC103518760</name>
</gene>